<sequence length="1504" mass="164336">MEWVKEKEEWLVAWDDARCLKEITFQQPQGSRSAPTSADTADVFFSDVIEAGDRCIVCRARGCTVDIFDLSPTAEALLSWKVHLPSPVVRDIGVSHALSDGGTLSLVFLTSALVIHQVQVLLHLDILEVVVRSSTVCGLSATPSSFCALHHGLVAAGCVSGKLHAIRLSQEGTFEGRAQSTGYEFTDASLFQRVLSGFVSPTAHRVLALASLGCGADGAYDESVWLLSFTAHGHLHLWEGQEHRGRLITSVDVLQHARERAVSFVGLSSAHLQVSPCQTLACLVLSSTVFVVSLPSRRSSGASLTVQEVGTGFAGATPSLVALSGSSLWSFWSGHDREQLCHLDLQQLQANGVEARTEQALGACLMRPERRHGEAELWNVVTAGCGLHPSARHRNVFMLSQQQEVWQAEEDGFDALQFVEALSGDGTDLAGGGIAHPNASVEDIVVDWWLNRVFLPGRFSVKVILSAVADLGVRVPHDLDMSNSLGLRKAVEAHLRRHVAAQGRDGPSGNLHTGAPFRGVGVLAAAASELLQACDAGCKRMHQVCSMHASRAWSQHTWLQAGAASVTEERFELCPLLLSSGGVSCIRAVHNWAERWWATLHLSRNLSNHEKFEIDDVLSMSGTEEWKLCTAAWFLSQCVANSNLCLSLNVSWEMQVPPSSIIRRFVHGVPRHLAAHLQHCTQSLQGLQDRRTSSILAVLSEALTRVCCPGVAEVESQQQLLSEVRRSWNESRPTFTREHRASGKVQLSDVLRGSILLTECEYQSSALRDLLLLCSYTEEAAESISSAREGNGNSAWTQLKQVLDSQLPLVASMHRAMKFELPDTASGGRMAAPWPRSCDLWASMYRSSARGAPVYLRVPCASVRTMDCALQLLKSECWDALRWWSRFQPKESEVFVAFLAGCESVSAQRFSHARTAFLQAERVADQISACLVGAGMDRSALEGPAELVYLLNVAALFGSHAQPDDEYLFLLEAGRRVEDFDRAGRVDRVVHQRIWSLVFEAAVQVKRWDDASSALSRIDRFEPHLRLLGKKLRTAGKMELMLNLPAERKEFFLNSVYEDAVMSPPVVGSDSLACYRLLYSLHFGASDHLKAASVAYALYAALAKLLGHLEMKTPHDADMGSFNWAEAGHCFANPEKVPAWSPHSTATRQQTGLLHEPGSFCVSGDLWPLLEQQRNALLMLINALSLAPGTLVVPQSAAARAVESAPCTNPAEFAMEHFDELCCSFREAGRLAEGHVISLRDAERRLAAVEARMAISGSSDVSSSTDVASKVASLGLLGLALQIAKVNGLDAWHVALKPFTLLCVEADSGPDSAVTGLADTARGPPQAYMFVNSDGCEPLGAGGSLREGLWNMLEAALKGEEHKETSIRSASGVRLYSLVADEILGSSSRLPRFLVVALAKGAWTCLLRLYMKHQLWEDAVDLLGDKLRCASRLKRPQEQIPIDEGLRFKNLLDDFPVLLVVQLHRCLEASAKTQENRSSELLVSLKAISEQFQGLLREREIKKP</sequence>
<evidence type="ECO:0008006" key="2">
    <source>
        <dbReference type="Google" id="ProtNLM"/>
    </source>
</evidence>
<dbReference type="PANTHER" id="PTHR21286:SF0">
    <property type="entry name" value="NUCLEAR PORE COMPLEX PROTEIN NUP160"/>
    <property type="match status" value="1"/>
</dbReference>
<accession>A0A7S1AHL9</accession>
<reference evidence="1" key="1">
    <citation type="submission" date="2021-01" db="EMBL/GenBank/DDBJ databases">
        <authorList>
            <person name="Corre E."/>
            <person name="Pelletier E."/>
            <person name="Niang G."/>
            <person name="Scheremetjew M."/>
            <person name="Finn R."/>
            <person name="Kale V."/>
            <person name="Holt S."/>
            <person name="Cochrane G."/>
            <person name="Meng A."/>
            <person name="Brown T."/>
            <person name="Cohen L."/>
        </authorList>
    </citation>
    <scope>NUCLEOTIDE SEQUENCE</scope>
</reference>
<dbReference type="GO" id="GO:0017056">
    <property type="term" value="F:structural constituent of nuclear pore"/>
    <property type="evidence" value="ECO:0007669"/>
    <property type="project" value="TreeGrafter"/>
</dbReference>
<proteinExistence type="predicted"/>
<organism evidence="1">
    <name type="scientific">Noctiluca scintillans</name>
    <name type="common">Sea sparkle</name>
    <name type="synonym">Red tide dinoflagellate</name>
    <dbReference type="NCBI Taxonomy" id="2966"/>
    <lineage>
        <taxon>Eukaryota</taxon>
        <taxon>Sar</taxon>
        <taxon>Alveolata</taxon>
        <taxon>Dinophyceae</taxon>
        <taxon>Noctilucales</taxon>
        <taxon>Noctilucaceae</taxon>
        <taxon>Noctiluca</taxon>
    </lineage>
</organism>
<dbReference type="GO" id="GO:0005643">
    <property type="term" value="C:nuclear pore"/>
    <property type="evidence" value="ECO:0007669"/>
    <property type="project" value="TreeGrafter"/>
</dbReference>
<name>A0A7S1AHL9_NOCSC</name>
<dbReference type="InterPro" id="IPR021717">
    <property type="entry name" value="Nucleoporin_Nup160"/>
</dbReference>
<evidence type="ECO:0000313" key="1">
    <source>
        <dbReference type="EMBL" id="CAD8853283.1"/>
    </source>
</evidence>
<dbReference type="PANTHER" id="PTHR21286">
    <property type="entry name" value="NUCLEAR PORE COMPLEX PROTEIN NUP160"/>
    <property type="match status" value="1"/>
</dbReference>
<gene>
    <name evidence="1" type="ORF">NSCI0253_LOCUS27633</name>
</gene>
<protein>
    <recommendedName>
        <fullName evidence="2">Nuclear pore complex protein Nup160</fullName>
    </recommendedName>
</protein>
<dbReference type="EMBL" id="HBFQ01038971">
    <property type="protein sequence ID" value="CAD8853283.1"/>
    <property type="molecule type" value="Transcribed_RNA"/>
</dbReference>